<dbReference type="AlphaFoldDB" id="A0A0C2BYP1"/>
<accession>A0A0C2BYP1</accession>
<dbReference type="EMBL" id="KN795644">
    <property type="protein sequence ID" value="KIH42472.1"/>
    <property type="molecule type" value="Genomic_DNA"/>
</dbReference>
<name>A0A0C2BYP1_9BILA</name>
<evidence type="ECO:0000313" key="3">
    <source>
        <dbReference type="EMBL" id="KIH42472.1"/>
    </source>
</evidence>
<dbReference type="Proteomes" id="UP000054047">
    <property type="component" value="Unassembled WGS sequence"/>
</dbReference>
<dbReference type="GO" id="GO:0006099">
    <property type="term" value="P:tricarboxylic acid cycle"/>
    <property type="evidence" value="ECO:0007669"/>
    <property type="project" value="TreeGrafter"/>
</dbReference>
<evidence type="ECO:0000259" key="2">
    <source>
        <dbReference type="Pfam" id="PF00549"/>
    </source>
</evidence>
<dbReference type="InterPro" id="IPR016102">
    <property type="entry name" value="Succinyl-CoA_synth-like"/>
</dbReference>
<evidence type="ECO:0000256" key="1">
    <source>
        <dbReference type="ARBA" id="ARBA00022741"/>
    </source>
</evidence>
<dbReference type="GO" id="GO:0006104">
    <property type="term" value="P:succinyl-CoA metabolic process"/>
    <property type="evidence" value="ECO:0007669"/>
    <property type="project" value="TreeGrafter"/>
</dbReference>
<sequence length="133" mass="14472">MYVHQNGEFEPAYYLSFPTDELLPGSFHFSVNGAGLAMATMDIIKLKGGEPANFLDVGGTVTEDQVFHAFRIITSDPRVKCVLVNIFGGIVNCATIANGVVAACRKINLRVPLVVRLEGESLSYFGLFNENLT</sequence>
<dbReference type="Pfam" id="PF00549">
    <property type="entry name" value="Ligase_CoA"/>
    <property type="match status" value="1"/>
</dbReference>
<reference evidence="3" key="1">
    <citation type="submission" date="2013-12" db="EMBL/GenBank/DDBJ databases">
        <title>Draft genome of the parsitic nematode Ancylostoma duodenale.</title>
        <authorList>
            <person name="Mitreva M."/>
        </authorList>
    </citation>
    <scope>NUCLEOTIDE SEQUENCE [LARGE SCALE GENOMIC DNA]</scope>
    <source>
        <strain evidence="3">Zhejiang</strain>
    </source>
</reference>
<dbReference type="SUPFAM" id="SSF52210">
    <property type="entry name" value="Succinyl-CoA synthetase domains"/>
    <property type="match status" value="1"/>
</dbReference>
<proteinExistence type="predicted"/>
<protein>
    <submittedName>
        <fullName evidence="3">CoA-ligase</fullName>
    </submittedName>
</protein>
<dbReference type="Gene3D" id="3.40.50.261">
    <property type="entry name" value="Succinyl-CoA synthetase domains"/>
    <property type="match status" value="1"/>
</dbReference>
<dbReference type="FunFam" id="3.40.50.261:FF:000001">
    <property type="entry name" value="Succinate--CoA ligase [ADP-forming] subunit beta"/>
    <property type="match status" value="1"/>
</dbReference>
<feature type="domain" description="ATP-citrate synthase/succinyl-CoA ligase C-terminal" evidence="2">
    <location>
        <begin position="31"/>
        <end position="119"/>
    </location>
</feature>
<keyword evidence="4" id="KW-1185">Reference proteome</keyword>
<organism evidence="3 4">
    <name type="scientific">Ancylostoma duodenale</name>
    <dbReference type="NCBI Taxonomy" id="51022"/>
    <lineage>
        <taxon>Eukaryota</taxon>
        <taxon>Metazoa</taxon>
        <taxon>Ecdysozoa</taxon>
        <taxon>Nematoda</taxon>
        <taxon>Chromadorea</taxon>
        <taxon>Rhabditida</taxon>
        <taxon>Rhabditina</taxon>
        <taxon>Rhabditomorpha</taxon>
        <taxon>Strongyloidea</taxon>
        <taxon>Ancylostomatidae</taxon>
        <taxon>Ancylostomatinae</taxon>
        <taxon>Ancylostoma</taxon>
    </lineage>
</organism>
<dbReference type="GO" id="GO:0042709">
    <property type="term" value="C:succinate-CoA ligase complex"/>
    <property type="evidence" value="ECO:0007669"/>
    <property type="project" value="TreeGrafter"/>
</dbReference>
<dbReference type="PANTHER" id="PTHR11815">
    <property type="entry name" value="SUCCINYL-COA SYNTHETASE BETA CHAIN"/>
    <property type="match status" value="1"/>
</dbReference>
<dbReference type="GO" id="GO:0005739">
    <property type="term" value="C:mitochondrion"/>
    <property type="evidence" value="ECO:0007669"/>
    <property type="project" value="TreeGrafter"/>
</dbReference>
<dbReference type="PANTHER" id="PTHR11815:SF10">
    <property type="entry name" value="SUCCINATE--COA LIGASE [GDP-FORMING] SUBUNIT BETA, MITOCHONDRIAL"/>
    <property type="match status" value="1"/>
</dbReference>
<dbReference type="GO" id="GO:0004776">
    <property type="term" value="F:succinate-CoA ligase (GDP-forming) activity"/>
    <property type="evidence" value="ECO:0007669"/>
    <property type="project" value="TreeGrafter"/>
</dbReference>
<evidence type="ECO:0000313" key="4">
    <source>
        <dbReference type="Proteomes" id="UP000054047"/>
    </source>
</evidence>
<gene>
    <name evidence="3" type="ORF">ANCDUO_27543</name>
</gene>
<keyword evidence="3" id="KW-0436">Ligase</keyword>
<keyword evidence="1" id="KW-0547">Nucleotide-binding</keyword>
<dbReference type="GO" id="GO:0000166">
    <property type="term" value="F:nucleotide binding"/>
    <property type="evidence" value="ECO:0007669"/>
    <property type="project" value="UniProtKB-KW"/>
</dbReference>
<dbReference type="InterPro" id="IPR005811">
    <property type="entry name" value="SUCC_ACL_C"/>
</dbReference>
<dbReference type="OrthoDB" id="1552at2759"/>